<evidence type="ECO:0000256" key="1">
    <source>
        <dbReference type="ARBA" id="ARBA00004123"/>
    </source>
</evidence>
<sequence length="291" mass="33684">MVRSPSVDKNGMKKGAWSQEEDNRLKSYVQRYGHWNWRQLPRFAGLNRCGKSCRLRWENYLKPGVKRGNYTPEEDELILKLYQQYGTKWSVIASKLPGRTDNDIKNHWHTHLRRKSTLLMQEDSKSPTDDHHHEDSEGSSSSSSSMSTEFTTDSMQRIEHMDQTNNNNSNNIAVAADHVGHTNYTEEVSSSLSFDEPLMQFDWSNGEECMMSASMESIMKYLDDNSFLTSLPLDLPNLSRNNNDIIDHDDHQQLFSAGATTNLEEEIMRPYSTPTFFDEVNIDCWLQELLE</sequence>
<dbReference type="FunFam" id="1.10.10.60:FF:000001">
    <property type="entry name" value="MYB-related transcription factor"/>
    <property type="match status" value="1"/>
</dbReference>
<evidence type="ECO:0000259" key="7">
    <source>
        <dbReference type="PROSITE" id="PS51294"/>
    </source>
</evidence>
<feature type="domain" description="HTH myb-type" evidence="7">
    <location>
        <begin position="62"/>
        <end position="116"/>
    </location>
</feature>
<dbReference type="Pfam" id="PF00249">
    <property type="entry name" value="Myb_DNA-binding"/>
    <property type="match status" value="2"/>
</dbReference>
<dbReference type="EMBL" id="OX459118">
    <property type="protein sequence ID" value="CAI9088894.1"/>
    <property type="molecule type" value="Genomic_DNA"/>
</dbReference>
<dbReference type="InterPro" id="IPR017930">
    <property type="entry name" value="Myb_dom"/>
</dbReference>
<feature type="domain" description="Myb-like" evidence="6">
    <location>
        <begin position="9"/>
        <end position="61"/>
    </location>
</feature>
<dbReference type="Gene3D" id="1.10.10.60">
    <property type="entry name" value="Homeodomain-like"/>
    <property type="match status" value="2"/>
</dbReference>
<dbReference type="Proteomes" id="UP001161247">
    <property type="component" value="Chromosome 1"/>
</dbReference>
<evidence type="ECO:0000259" key="6">
    <source>
        <dbReference type="PROSITE" id="PS50090"/>
    </source>
</evidence>
<dbReference type="AlphaFoldDB" id="A0AAV1BZQ6"/>
<keyword evidence="3" id="KW-0238">DNA-binding</keyword>
<evidence type="ECO:0000256" key="5">
    <source>
        <dbReference type="SAM" id="MobiDB-lite"/>
    </source>
</evidence>
<dbReference type="InterPro" id="IPR009057">
    <property type="entry name" value="Homeodomain-like_sf"/>
</dbReference>
<dbReference type="GO" id="GO:0005634">
    <property type="term" value="C:nucleus"/>
    <property type="evidence" value="ECO:0007669"/>
    <property type="project" value="UniProtKB-SubCell"/>
</dbReference>
<keyword evidence="4" id="KW-0539">Nucleus</keyword>
<comment type="subcellular location">
    <subcellularLocation>
        <location evidence="1">Nucleus</location>
    </subcellularLocation>
</comment>
<proteinExistence type="predicted"/>
<keyword evidence="9" id="KW-1185">Reference proteome</keyword>
<dbReference type="CDD" id="cd00167">
    <property type="entry name" value="SANT"/>
    <property type="match status" value="2"/>
</dbReference>
<evidence type="ECO:0000256" key="3">
    <source>
        <dbReference type="ARBA" id="ARBA00023125"/>
    </source>
</evidence>
<dbReference type="SUPFAM" id="SSF46689">
    <property type="entry name" value="Homeodomain-like"/>
    <property type="match status" value="1"/>
</dbReference>
<name>A0AAV1BZQ6_OLDCO</name>
<dbReference type="PROSITE" id="PS50090">
    <property type="entry name" value="MYB_LIKE"/>
    <property type="match status" value="2"/>
</dbReference>
<protein>
    <submittedName>
        <fullName evidence="8">OLC1v1023345C1</fullName>
    </submittedName>
</protein>
<evidence type="ECO:0000313" key="9">
    <source>
        <dbReference type="Proteomes" id="UP001161247"/>
    </source>
</evidence>
<dbReference type="PROSITE" id="PS51294">
    <property type="entry name" value="HTH_MYB"/>
    <property type="match status" value="2"/>
</dbReference>
<reference evidence="8" key="1">
    <citation type="submission" date="2023-03" db="EMBL/GenBank/DDBJ databases">
        <authorList>
            <person name="Julca I."/>
        </authorList>
    </citation>
    <scope>NUCLEOTIDE SEQUENCE</scope>
</reference>
<accession>A0AAV1BZQ6</accession>
<evidence type="ECO:0000256" key="4">
    <source>
        <dbReference type="ARBA" id="ARBA00023242"/>
    </source>
</evidence>
<feature type="region of interest" description="Disordered" evidence="5">
    <location>
        <begin position="115"/>
        <end position="151"/>
    </location>
</feature>
<organism evidence="8 9">
    <name type="scientific">Oldenlandia corymbosa var. corymbosa</name>
    <dbReference type="NCBI Taxonomy" id="529605"/>
    <lineage>
        <taxon>Eukaryota</taxon>
        <taxon>Viridiplantae</taxon>
        <taxon>Streptophyta</taxon>
        <taxon>Embryophyta</taxon>
        <taxon>Tracheophyta</taxon>
        <taxon>Spermatophyta</taxon>
        <taxon>Magnoliopsida</taxon>
        <taxon>eudicotyledons</taxon>
        <taxon>Gunneridae</taxon>
        <taxon>Pentapetalae</taxon>
        <taxon>asterids</taxon>
        <taxon>lamiids</taxon>
        <taxon>Gentianales</taxon>
        <taxon>Rubiaceae</taxon>
        <taxon>Rubioideae</taxon>
        <taxon>Spermacoceae</taxon>
        <taxon>Hedyotis-Oldenlandia complex</taxon>
        <taxon>Oldenlandia</taxon>
    </lineage>
</organism>
<dbReference type="PANTHER" id="PTHR10641:SF1377">
    <property type="entry name" value="MYB-RELATED PROTEIN MYB4-LIKE"/>
    <property type="match status" value="1"/>
</dbReference>
<keyword evidence="2" id="KW-0677">Repeat</keyword>
<feature type="domain" description="Myb-like" evidence="6">
    <location>
        <begin position="62"/>
        <end position="112"/>
    </location>
</feature>
<dbReference type="InterPro" id="IPR001005">
    <property type="entry name" value="SANT/Myb"/>
</dbReference>
<evidence type="ECO:0000313" key="8">
    <source>
        <dbReference type="EMBL" id="CAI9088894.1"/>
    </source>
</evidence>
<dbReference type="PANTHER" id="PTHR10641">
    <property type="entry name" value="MYB FAMILY TRANSCRIPTION FACTOR"/>
    <property type="match status" value="1"/>
</dbReference>
<dbReference type="InterPro" id="IPR015495">
    <property type="entry name" value="Myb_TF_plants"/>
</dbReference>
<feature type="compositionally biased region" description="Basic and acidic residues" evidence="5">
    <location>
        <begin position="122"/>
        <end position="136"/>
    </location>
</feature>
<dbReference type="SMART" id="SM00717">
    <property type="entry name" value="SANT"/>
    <property type="match status" value="2"/>
</dbReference>
<feature type="compositionally biased region" description="Low complexity" evidence="5">
    <location>
        <begin position="138"/>
        <end position="151"/>
    </location>
</feature>
<dbReference type="GO" id="GO:0003677">
    <property type="term" value="F:DNA binding"/>
    <property type="evidence" value="ECO:0007669"/>
    <property type="project" value="UniProtKB-KW"/>
</dbReference>
<gene>
    <name evidence="8" type="ORF">OLC1_LOCUS1358</name>
</gene>
<feature type="domain" description="HTH myb-type" evidence="7">
    <location>
        <begin position="9"/>
        <end position="61"/>
    </location>
</feature>
<evidence type="ECO:0000256" key="2">
    <source>
        <dbReference type="ARBA" id="ARBA00022737"/>
    </source>
</evidence>